<sequence>MHDTMPKIYIGTGGYSDTDLVGTLYPHGTAKSDFLTIYSCHYDTIEINSSFHAPIGEKALQGMVEKAEKRLKFSVKLHQDFSHNRTATAEQARYFWDALQPLIEQNCLANLFVQFPHTFDRTPANRLYLAQLCHWFADFPLAVEFRHASWHIPPVFQTFAKQPNLIWCNVDYPPNIGLPAFHFQSFQRTAYLRLHGHNPNWWKADSAAERHDYRYRDDELKQLANLLFQQRNTFDVLYLYFQNTTKSHSFYNIATLKGYLAELGFEVKTEVNERSGEQGSLF</sequence>
<proteinExistence type="predicted"/>
<dbReference type="Gene3D" id="3.20.20.410">
    <property type="entry name" value="Protein of unknown function UPF0759"/>
    <property type="match status" value="1"/>
</dbReference>
<organism evidence="1 2">
    <name type="scientific">Actinobacillus equuli</name>
    <dbReference type="NCBI Taxonomy" id="718"/>
    <lineage>
        <taxon>Bacteria</taxon>
        <taxon>Pseudomonadati</taxon>
        <taxon>Pseudomonadota</taxon>
        <taxon>Gammaproteobacteria</taxon>
        <taxon>Pasteurellales</taxon>
        <taxon>Pasteurellaceae</taxon>
        <taxon>Actinobacillus</taxon>
    </lineage>
</organism>
<evidence type="ECO:0000313" key="2">
    <source>
        <dbReference type="Proteomes" id="UP000268529"/>
    </source>
</evidence>
<dbReference type="EMBL" id="LR134310">
    <property type="protein sequence ID" value="VEE91662.1"/>
    <property type="molecule type" value="Genomic_DNA"/>
</dbReference>
<dbReference type="PANTHER" id="PTHR30348:SF13">
    <property type="entry name" value="UPF0759 PROTEIN YUNF"/>
    <property type="match status" value="1"/>
</dbReference>
<dbReference type="Pfam" id="PF01904">
    <property type="entry name" value="DUF72"/>
    <property type="match status" value="1"/>
</dbReference>
<protein>
    <submittedName>
        <fullName evidence="1">Protein of uncharacterized function DUF72</fullName>
    </submittedName>
</protein>
<dbReference type="PANTHER" id="PTHR30348">
    <property type="entry name" value="UNCHARACTERIZED PROTEIN YECE"/>
    <property type="match status" value="1"/>
</dbReference>
<dbReference type="AlphaFoldDB" id="A0AAX3FL07"/>
<dbReference type="Proteomes" id="UP000268529">
    <property type="component" value="Chromosome"/>
</dbReference>
<name>A0AAX3FL07_ACTEU</name>
<dbReference type="InterPro" id="IPR002763">
    <property type="entry name" value="DUF72"/>
</dbReference>
<reference evidence="1 2" key="1">
    <citation type="submission" date="2018-12" db="EMBL/GenBank/DDBJ databases">
        <authorList>
            <consortium name="Pathogen Informatics"/>
        </authorList>
    </citation>
    <scope>NUCLEOTIDE SEQUENCE [LARGE SCALE GENOMIC DNA]</scope>
    <source>
        <strain evidence="1 2">NCTC8529</strain>
    </source>
</reference>
<gene>
    <name evidence="1" type="ORF">NCTC8529_01445</name>
</gene>
<accession>A0AAX3FL07</accession>
<evidence type="ECO:0000313" key="1">
    <source>
        <dbReference type="EMBL" id="VEE91662.1"/>
    </source>
</evidence>
<dbReference type="InterPro" id="IPR036520">
    <property type="entry name" value="UPF0759_sf"/>
</dbReference>
<dbReference type="SUPFAM" id="SSF117396">
    <property type="entry name" value="TM1631-like"/>
    <property type="match status" value="1"/>
</dbReference>